<dbReference type="EMBL" id="AP022870">
    <property type="protein sequence ID" value="BCB74782.1"/>
    <property type="molecule type" value="Genomic_DNA"/>
</dbReference>
<dbReference type="PANTHER" id="PTHR43875:SF1">
    <property type="entry name" value="OSMOPROTECTIVE COMPOUNDS UPTAKE ATP-BINDING PROTEIN GGTA"/>
    <property type="match status" value="1"/>
</dbReference>
<proteinExistence type="predicted"/>
<dbReference type="PANTHER" id="PTHR43875">
    <property type="entry name" value="MALTODEXTRIN IMPORT ATP-BINDING PROTEIN MSMX"/>
    <property type="match status" value="1"/>
</dbReference>
<protein>
    <recommendedName>
        <fullName evidence="1">Transport-associated OB type 2 domain-containing protein</fullName>
    </recommendedName>
</protein>
<sequence>MRATGTTTLLVTHDQAEAMTLASRVALLRDGVIRQHGTPRDLYLCPADHDVAAFVGDVTVLPATFRGDTADTPLGPVALRTRHDGEGLVLVRPEQLQPSVGGVEALVAAVEFQGTSGLVHLARAGDRYTARWTAHLLAAPGTTVRVRVHGPAVLVTDTASPDAVRSAAGPVRQDSNR</sequence>
<dbReference type="InterPro" id="IPR027417">
    <property type="entry name" value="P-loop_NTPase"/>
</dbReference>
<dbReference type="Pfam" id="PF08402">
    <property type="entry name" value="TOBE_2"/>
    <property type="match status" value="1"/>
</dbReference>
<evidence type="ECO:0000259" key="1">
    <source>
        <dbReference type="Pfam" id="PF08402"/>
    </source>
</evidence>
<feature type="domain" description="Transport-associated OB type 2" evidence="1">
    <location>
        <begin position="89"/>
        <end position="152"/>
    </location>
</feature>
<keyword evidence="3" id="KW-1185">Reference proteome</keyword>
<accession>A0A6F8XLT8</accession>
<dbReference type="SUPFAM" id="SSF50331">
    <property type="entry name" value="MOP-like"/>
    <property type="match status" value="1"/>
</dbReference>
<reference evidence="2 3" key="2">
    <citation type="submission" date="2020-03" db="EMBL/GenBank/DDBJ databases">
        <authorList>
            <person name="Ichikawa N."/>
            <person name="Kimura A."/>
            <person name="Kitahashi Y."/>
            <person name="Uohara A."/>
        </authorList>
    </citation>
    <scope>NUCLEOTIDE SEQUENCE [LARGE SCALE GENOMIC DNA]</scope>
    <source>
        <strain evidence="2 3">NBRC 107702</strain>
    </source>
</reference>
<dbReference type="InterPro" id="IPR047641">
    <property type="entry name" value="ABC_transpr_MalK/UgpC-like"/>
</dbReference>
<dbReference type="KEGG" id="pfla:Pflav_011920"/>
<reference evidence="2 3" key="1">
    <citation type="submission" date="2020-03" db="EMBL/GenBank/DDBJ databases">
        <title>Whole genome shotgun sequence of Phytohabitans flavus NBRC 107702.</title>
        <authorList>
            <person name="Komaki H."/>
            <person name="Tamura T."/>
        </authorList>
    </citation>
    <scope>NUCLEOTIDE SEQUENCE [LARGE SCALE GENOMIC DNA]</scope>
    <source>
        <strain evidence="2 3">NBRC 107702</strain>
    </source>
</reference>
<dbReference type="Proteomes" id="UP000502508">
    <property type="component" value="Chromosome"/>
</dbReference>
<dbReference type="InterPro" id="IPR013611">
    <property type="entry name" value="Transp-assoc_OB_typ2"/>
</dbReference>
<dbReference type="SUPFAM" id="SSF52540">
    <property type="entry name" value="P-loop containing nucleoside triphosphate hydrolases"/>
    <property type="match status" value="1"/>
</dbReference>
<gene>
    <name evidence="2" type="ORF">Pflav_011920</name>
</gene>
<dbReference type="InterPro" id="IPR008995">
    <property type="entry name" value="Mo/tungstate-bd_C_term_dom"/>
</dbReference>
<evidence type="ECO:0000313" key="2">
    <source>
        <dbReference type="EMBL" id="BCB74782.1"/>
    </source>
</evidence>
<dbReference type="GO" id="GO:0016887">
    <property type="term" value="F:ATP hydrolysis activity"/>
    <property type="evidence" value="ECO:0007669"/>
    <property type="project" value="InterPro"/>
</dbReference>
<name>A0A6F8XLT8_9ACTN</name>
<evidence type="ECO:0000313" key="3">
    <source>
        <dbReference type="Proteomes" id="UP000502508"/>
    </source>
</evidence>
<dbReference type="Gene3D" id="3.40.50.300">
    <property type="entry name" value="P-loop containing nucleotide triphosphate hydrolases"/>
    <property type="match status" value="1"/>
</dbReference>
<organism evidence="2 3">
    <name type="scientific">Phytohabitans flavus</name>
    <dbReference type="NCBI Taxonomy" id="1076124"/>
    <lineage>
        <taxon>Bacteria</taxon>
        <taxon>Bacillati</taxon>
        <taxon>Actinomycetota</taxon>
        <taxon>Actinomycetes</taxon>
        <taxon>Micromonosporales</taxon>
        <taxon>Micromonosporaceae</taxon>
    </lineage>
</organism>
<dbReference type="AlphaFoldDB" id="A0A6F8XLT8"/>
<dbReference type="GO" id="GO:0055052">
    <property type="term" value="C:ATP-binding cassette (ABC) transporter complex, substrate-binding subunit-containing"/>
    <property type="evidence" value="ECO:0007669"/>
    <property type="project" value="TreeGrafter"/>
</dbReference>